<evidence type="ECO:0000313" key="2">
    <source>
        <dbReference type="WBParaSite" id="nRc.2.0.1.t26190-RA"/>
    </source>
</evidence>
<accession>A0A915JJ66</accession>
<reference evidence="2" key="1">
    <citation type="submission" date="2022-11" db="UniProtKB">
        <authorList>
            <consortium name="WormBaseParasite"/>
        </authorList>
    </citation>
    <scope>IDENTIFICATION</scope>
</reference>
<keyword evidence="1" id="KW-1185">Reference proteome</keyword>
<organism evidence="1 2">
    <name type="scientific">Romanomermis culicivorax</name>
    <name type="common">Nematode worm</name>
    <dbReference type="NCBI Taxonomy" id="13658"/>
    <lineage>
        <taxon>Eukaryota</taxon>
        <taxon>Metazoa</taxon>
        <taxon>Ecdysozoa</taxon>
        <taxon>Nematoda</taxon>
        <taxon>Enoplea</taxon>
        <taxon>Dorylaimia</taxon>
        <taxon>Mermithida</taxon>
        <taxon>Mermithoidea</taxon>
        <taxon>Mermithidae</taxon>
        <taxon>Romanomermis</taxon>
    </lineage>
</organism>
<dbReference type="AlphaFoldDB" id="A0A915JJ66"/>
<dbReference type="Proteomes" id="UP000887565">
    <property type="component" value="Unplaced"/>
</dbReference>
<sequence length="65" mass="7455">MFRNDAYGGCGSTPYFEIRLLDVNIRQKSSQLVQIDGKKFEKKYPPSAKHIRLLDLERADSTTAH</sequence>
<evidence type="ECO:0000313" key="1">
    <source>
        <dbReference type="Proteomes" id="UP000887565"/>
    </source>
</evidence>
<dbReference type="WBParaSite" id="nRc.2.0.1.t26190-RA">
    <property type="protein sequence ID" value="nRc.2.0.1.t26190-RA"/>
    <property type="gene ID" value="nRc.2.0.1.g26190"/>
</dbReference>
<protein>
    <submittedName>
        <fullName evidence="2">Uncharacterized protein</fullName>
    </submittedName>
</protein>
<name>A0A915JJ66_ROMCU</name>
<proteinExistence type="predicted"/>